<name>A0A1T5AA34_9HYPH</name>
<dbReference type="OrthoDB" id="7868221at2"/>
<dbReference type="AlphaFoldDB" id="A0A1T5AA34"/>
<protein>
    <submittedName>
        <fullName evidence="2">Organic hydroperoxide reductase OsmC/OhrA</fullName>
    </submittedName>
</protein>
<evidence type="ECO:0000313" key="2">
    <source>
        <dbReference type="EMBL" id="SKB31776.1"/>
    </source>
</evidence>
<dbReference type="SUPFAM" id="SSF82784">
    <property type="entry name" value="OsmC-like"/>
    <property type="match status" value="1"/>
</dbReference>
<dbReference type="EMBL" id="FUYX01000001">
    <property type="protein sequence ID" value="SKB31776.1"/>
    <property type="molecule type" value="Genomic_DNA"/>
</dbReference>
<dbReference type="Gene3D" id="3.30.300.20">
    <property type="match status" value="1"/>
</dbReference>
<dbReference type="InterPro" id="IPR003718">
    <property type="entry name" value="OsmC/Ohr_fam"/>
</dbReference>
<evidence type="ECO:0000313" key="3">
    <source>
        <dbReference type="Proteomes" id="UP000190130"/>
    </source>
</evidence>
<feature type="compositionally biased region" description="Basic and acidic residues" evidence="1">
    <location>
        <begin position="168"/>
        <end position="183"/>
    </location>
</feature>
<dbReference type="RefSeq" id="WP_079590928.1">
    <property type="nucleotide sequence ID" value="NZ_FUYX01000001.1"/>
</dbReference>
<dbReference type="Pfam" id="PF02566">
    <property type="entry name" value="OsmC"/>
    <property type="match status" value="1"/>
</dbReference>
<sequence length="211" mass="21809">MASVAVELRNVAGTQAAIGWAGGHTIVVDRPEGKAGGMGLGFNGAQLLALAIGGCFCNDLRYVAQEMGVGLGAIEVSVVLTLAGEPLLAMAAAMSVKCETLDGSDARLVIARARQSCMVSNSLRQGVPVTIEAAGSGRSSARWDEGGGLSGSGGSHWGRASRAGAKARRADPRDVCENGPEKQKRGRRSLAIPQIVEPERVSLPFQATQRE</sequence>
<feature type="region of interest" description="Disordered" evidence="1">
    <location>
        <begin position="134"/>
        <end position="211"/>
    </location>
</feature>
<feature type="compositionally biased region" description="Gly residues" evidence="1">
    <location>
        <begin position="146"/>
        <end position="156"/>
    </location>
</feature>
<gene>
    <name evidence="2" type="ORF">SAMN05660750_00008</name>
</gene>
<proteinExistence type="predicted"/>
<accession>A0A1T5AA34</accession>
<reference evidence="2 3" key="1">
    <citation type="submission" date="2017-02" db="EMBL/GenBank/DDBJ databases">
        <authorList>
            <person name="Peterson S.W."/>
        </authorList>
    </citation>
    <scope>NUCLEOTIDE SEQUENCE [LARGE SCALE GENOMIC DNA]</scope>
    <source>
        <strain evidence="2 3">DSM 9653</strain>
    </source>
</reference>
<dbReference type="InterPro" id="IPR015946">
    <property type="entry name" value="KH_dom-like_a/b"/>
</dbReference>
<dbReference type="Proteomes" id="UP000190130">
    <property type="component" value="Unassembled WGS sequence"/>
</dbReference>
<organism evidence="2 3">
    <name type="scientific">Bosea thiooxidans</name>
    <dbReference type="NCBI Taxonomy" id="53254"/>
    <lineage>
        <taxon>Bacteria</taxon>
        <taxon>Pseudomonadati</taxon>
        <taxon>Pseudomonadota</taxon>
        <taxon>Alphaproteobacteria</taxon>
        <taxon>Hyphomicrobiales</taxon>
        <taxon>Boseaceae</taxon>
        <taxon>Bosea</taxon>
    </lineage>
</organism>
<dbReference type="InterPro" id="IPR036102">
    <property type="entry name" value="OsmC/Ohrsf"/>
</dbReference>
<evidence type="ECO:0000256" key="1">
    <source>
        <dbReference type="SAM" id="MobiDB-lite"/>
    </source>
</evidence>